<evidence type="ECO:0000313" key="3">
    <source>
        <dbReference type="Proteomes" id="UP001262410"/>
    </source>
</evidence>
<reference evidence="2 3" key="1">
    <citation type="submission" date="2023-07" db="EMBL/GenBank/DDBJ databases">
        <title>Sorghum-associated microbial communities from plants grown in Nebraska, USA.</title>
        <authorList>
            <person name="Schachtman D."/>
        </authorList>
    </citation>
    <scope>NUCLEOTIDE SEQUENCE [LARGE SCALE GENOMIC DNA]</scope>
    <source>
        <strain evidence="2 3">584</strain>
    </source>
</reference>
<dbReference type="PANTHER" id="PTHR30222">
    <property type="entry name" value="SPERMIDINE/PUTRESCINE-BINDING PERIPLASMIC PROTEIN"/>
    <property type="match status" value="1"/>
</dbReference>
<keyword evidence="3" id="KW-1185">Reference proteome</keyword>
<dbReference type="InterPro" id="IPR006059">
    <property type="entry name" value="SBP"/>
</dbReference>
<dbReference type="EMBL" id="JAVDPW010000010">
    <property type="protein sequence ID" value="MDR6292956.1"/>
    <property type="molecule type" value="Genomic_DNA"/>
</dbReference>
<evidence type="ECO:0000256" key="1">
    <source>
        <dbReference type="ARBA" id="ARBA00022729"/>
    </source>
</evidence>
<dbReference type="SUPFAM" id="SSF53850">
    <property type="entry name" value="Periplasmic binding protein-like II"/>
    <property type="match status" value="1"/>
</dbReference>
<proteinExistence type="predicted"/>
<accession>A0ABU1JWG2</accession>
<dbReference type="Gene3D" id="3.40.190.10">
    <property type="entry name" value="Periplasmic binding protein-like II"/>
    <property type="match status" value="2"/>
</dbReference>
<dbReference type="Proteomes" id="UP001262410">
    <property type="component" value="Unassembled WGS sequence"/>
</dbReference>
<gene>
    <name evidence="2" type="ORF">E9232_005501</name>
</gene>
<protein>
    <submittedName>
        <fullName evidence="2">Spermidine/putrescine transport system substrate-binding protein</fullName>
    </submittedName>
</protein>
<dbReference type="Pfam" id="PF13416">
    <property type="entry name" value="SBP_bac_8"/>
    <property type="match status" value="1"/>
</dbReference>
<evidence type="ECO:0000313" key="2">
    <source>
        <dbReference type="EMBL" id="MDR6292956.1"/>
    </source>
</evidence>
<comment type="caution">
    <text evidence="2">The sequence shown here is derived from an EMBL/GenBank/DDBJ whole genome shotgun (WGS) entry which is preliminary data.</text>
</comment>
<sequence length="407" mass="45088">MAADAADTVLSTPAVHTEGRPHLRVLGTEITLLDSIRERAEADLGITIRYETLDFLRAQQKAATQPGAFDIYDQCFHNLDIVWFWKAIQPIDTARIQHWGEVNDLTKTGRLGADAMIGHGDAPVKKLYVQPDRSLGPQPSRHISMLPAVHNVDAFAYDPTVVPPGLPYETESWGWLLDERWHGRVALVDEPAIGVFDAALAAQARGEASFADIGNMTLPEIDRLIDLLVARKQQGHFCGFWQTMADAKRLMVDHRAAIQSSWAPAAVALAGLGVPVREAAPREGYRAWHGGLCIAAPLSGRALDVAYAYLNWWLAGWPGAVMARQGYYMSIPKRVRPFLDPAEWDYWYEGKPAAKDLEGTDGRVAVKAGAVRSGGSYWRRASRIAVWNTVMDEHNYLARRWSELTAG</sequence>
<dbReference type="PANTHER" id="PTHR30222:SF17">
    <property type="entry name" value="SPERMIDINE_PUTRESCINE-BINDING PERIPLASMIC PROTEIN"/>
    <property type="match status" value="1"/>
</dbReference>
<name>A0ABU1JWG2_9PROT</name>
<keyword evidence="1" id="KW-0732">Signal</keyword>
<dbReference type="RefSeq" id="WP_309799506.1">
    <property type="nucleotide sequence ID" value="NZ_JAVDPW010000010.1"/>
</dbReference>
<organism evidence="2 3">
    <name type="scientific">Inquilinus ginsengisoli</name>
    <dbReference type="NCBI Taxonomy" id="363840"/>
    <lineage>
        <taxon>Bacteria</taxon>
        <taxon>Pseudomonadati</taxon>
        <taxon>Pseudomonadota</taxon>
        <taxon>Alphaproteobacteria</taxon>
        <taxon>Rhodospirillales</taxon>
        <taxon>Rhodospirillaceae</taxon>
        <taxon>Inquilinus</taxon>
    </lineage>
</organism>